<evidence type="ECO:0000313" key="3">
    <source>
        <dbReference type="Proteomes" id="UP001153269"/>
    </source>
</evidence>
<proteinExistence type="predicted"/>
<dbReference type="EMBL" id="CADEAL010002024">
    <property type="protein sequence ID" value="CAB1437440.1"/>
    <property type="molecule type" value="Genomic_DNA"/>
</dbReference>
<protein>
    <submittedName>
        <fullName evidence="2">Uncharacterized protein</fullName>
    </submittedName>
</protein>
<sequence length="159" mass="17227">MGAGAVSLGSCMDGLRRSPSFIKRTPTCRIDLAKKQGGNSSSSVFPDHKSLGGVPPGGEVTPLSAQQSPRTKEGAGQELSLLWRPQSVQSVNDIHGNIRSKERTAGNIKERMFMMDGQLFKEKHHRVLDGRDPNQDGCDVTRQTGTSFSSCRDVKQGET</sequence>
<feature type="region of interest" description="Disordered" evidence="1">
    <location>
        <begin position="32"/>
        <end position="78"/>
    </location>
</feature>
<dbReference type="Proteomes" id="UP001153269">
    <property type="component" value="Unassembled WGS sequence"/>
</dbReference>
<feature type="region of interest" description="Disordered" evidence="1">
    <location>
        <begin position="128"/>
        <end position="159"/>
    </location>
</feature>
<name>A0A9N7UVV8_PLEPL</name>
<evidence type="ECO:0000313" key="2">
    <source>
        <dbReference type="EMBL" id="CAB1437440.1"/>
    </source>
</evidence>
<reference evidence="2" key="1">
    <citation type="submission" date="2020-03" db="EMBL/GenBank/DDBJ databases">
        <authorList>
            <person name="Weist P."/>
        </authorList>
    </citation>
    <scope>NUCLEOTIDE SEQUENCE</scope>
</reference>
<evidence type="ECO:0000256" key="1">
    <source>
        <dbReference type="SAM" id="MobiDB-lite"/>
    </source>
</evidence>
<feature type="compositionally biased region" description="Polar residues" evidence="1">
    <location>
        <begin position="141"/>
        <end position="150"/>
    </location>
</feature>
<gene>
    <name evidence="2" type="ORF">PLEPLA_LOCUS25422</name>
</gene>
<dbReference type="AlphaFoldDB" id="A0A9N7UVV8"/>
<comment type="caution">
    <text evidence="2">The sequence shown here is derived from an EMBL/GenBank/DDBJ whole genome shotgun (WGS) entry which is preliminary data.</text>
</comment>
<accession>A0A9N7UVV8</accession>
<keyword evidence="3" id="KW-1185">Reference proteome</keyword>
<organism evidence="2 3">
    <name type="scientific">Pleuronectes platessa</name>
    <name type="common">European plaice</name>
    <dbReference type="NCBI Taxonomy" id="8262"/>
    <lineage>
        <taxon>Eukaryota</taxon>
        <taxon>Metazoa</taxon>
        <taxon>Chordata</taxon>
        <taxon>Craniata</taxon>
        <taxon>Vertebrata</taxon>
        <taxon>Euteleostomi</taxon>
        <taxon>Actinopterygii</taxon>
        <taxon>Neopterygii</taxon>
        <taxon>Teleostei</taxon>
        <taxon>Neoteleostei</taxon>
        <taxon>Acanthomorphata</taxon>
        <taxon>Carangaria</taxon>
        <taxon>Pleuronectiformes</taxon>
        <taxon>Pleuronectoidei</taxon>
        <taxon>Pleuronectidae</taxon>
        <taxon>Pleuronectes</taxon>
    </lineage>
</organism>